<accession>A0A3B1A0C3</accession>
<sequence>MSDIKNKIDLEQGVEVITSLPFNFHLANGAAKNNFSSHNQLAFDIADAFSTASNTESRDTTTQYKALEHKLTTILHLLRFLLASQQVVATEYQIKLSALTVEWDNAGLVENKIDNIKKHQQLVFEFYPSNQLPWPIKRLGQVTEVNGSVINAAFLPLDSTNDERFAKWVFQLHRRSIQQQKI</sequence>
<dbReference type="EMBL" id="UOFT01000058">
    <property type="protein sequence ID" value="VAW97481.1"/>
    <property type="molecule type" value="Genomic_DNA"/>
</dbReference>
<name>A0A3B1A0C3_9ZZZZ</name>
<evidence type="ECO:0008006" key="2">
    <source>
        <dbReference type="Google" id="ProtNLM"/>
    </source>
</evidence>
<protein>
    <recommendedName>
        <fullName evidence="2">Cyclic di-GMP receptor atypical PilZ domain-containing protein</fullName>
    </recommendedName>
</protein>
<gene>
    <name evidence="1" type="ORF">MNBD_GAMMA23-941</name>
</gene>
<dbReference type="AlphaFoldDB" id="A0A3B1A0C3"/>
<reference evidence="1" key="1">
    <citation type="submission" date="2018-06" db="EMBL/GenBank/DDBJ databases">
        <authorList>
            <person name="Zhirakovskaya E."/>
        </authorList>
    </citation>
    <scope>NUCLEOTIDE SEQUENCE</scope>
</reference>
<organism evidence="1">
    <name type="scientific">hydrothermal vent metagenome</name>
    <dbReference type="NCBI Taxonomy" id="652676"/>
    <lineage>
        <taxon>unclassified sequences</taxon>
        <taxon>metagenomes</taxon>
        <taxon>ecological metagenomes</taxon>
    </lineage>
</organism>
<evidence type="ECO:0000313" key="1">
    <source>
        <dbReference type="EMBL" id="VAW97481.1"/>
    </source>
</evidence>
<proteinExistence type="predicted"/>